<proteinExistence type="predicted"/>
<dbReference type="AlphaFoldDB" id="A0A2P2Q6R4"/>
<name>A0A2P2Q6R4_RHIMU</name>
<reference evidence="1" key="1">
    <citation type="submission" date="2018-02" db="EMBL/GenBank/DDBJ databases">
        <title>Rhizophora mucronata_Transcriptome.</title>
        <authorList>
            <person name="Meera S.P."/>
            <person name="Sreeshan A."/>
            <person name="Augustine A."/>
        </authorList>
    </citation>
    <scope>NUCLEOTIDE SEQUENCE</scope>
    <source>
        <tissue evidence="1">Leaf</tissue>
    </source>
</reference>
<protein>
    <submittedName>
        <fullName evidence="1">Uncharacterized protein</fullName>
    </submittedName>
</protein>
<accession>A0A2P2Q6R4</accession>
<organism evidence="1">
    <name type="scientific">Rhizophora mucronata</name>
    <name type="common">Asiatic mangrove</name>
    <dbReference type="NCBI Taxonomy" id="61149"/>
    <lineage>
        <taxon>Eukaryota</taxon>
        <taxon>Viridiplantae</taxon>
        <taxon>Streptophyta</taxon>
        <taxon>Embryophyta</taxon>
        <taxon>Tracheophyta</taxon>
        <taxon>Spermatophyta</taxon>
        <taxon>Magnoliopsida</taxon>
        <taxon>eudicotyledons</taxon>
        <taxon>Gunneridae</taxon>
        <taxon>Pentapetalae</taxon>
        <taxon>rosids</taxon>
        <taxon>fabids</taxon>
        <taxon>Malpighiales</taxon>
        <taxon>Rhizophoraceae</taxon>
        <taxon>Rhizophora</taxon>
    </lineage>
</organism>
<sequence>MISCQFLFVRGIRRREKFNEFSICLC</sequence>
<evidence type="ECO:0000313" key="1">
    <source>
        <dbReference type="EMBL" id="MBX62672.1"/>
    </source>
</evidence>
<dbReference type="EMBL" id="GGEC01082188">
    <property type="protein sequence ID" value="MBX62672.1"/>
    <property type="molecule type" value="Transcribed_RNA"/>
</dbReference>